<feature type="compositionally biased region" description="Basic and acidic residues" evidence="7">
    <location>
        <begin position="56"/>
        <end position="70"/>
    </location>
</feature>
<dbReference type="GO" id="GO:0000976">
    <property type="term" value="F:transcription cis-regulatory region binding"/>
    <property type="evidence" value="ECO:0007669"/>
    <property type="project" value="TreeGrafter"/>
</dbReference>
<comment type="caution">
    <text evidence="9">The sequence shown here is derived from an EMBL/GenBank/DDBJ whole genome shotgun (WGS) entry which is preliminary data.</text>
</comment>
<dbReference type="AlphaFoldDB" id="A0A1X2H405"/>
<dbReference type="InterPro" id="IPR039739">
    <property type="entry name" value="MAG2/RNF10"/>
</dbReference>
<protein>
    <recommendedName>
        <fullName evidence="8">RING-type domain-containing protein</fullName>
    </recommendedName>
</protein>
<keyword evidence="10" id="KW-1185">Reference proteome</keyword>
<evidence type="ECO:0000256" key="5">
    <source>
        <dbReference type="ARBA" id="ARBA00022833"/>
    </source>
</evidence>
<proteinExistence type="predicted"/>
<feature type="compositionally biased region" description="Low complexity" evidence="7">
    <location>
        <begin position="428"/>
        <end position="454"/>
    </location>
</feature>
<dbReference type="InParanoid" id="A0A1X2H405"/>
<dbReference type="FunCoup" id="A0A1X2H405">
    <property type="interactions" value="325"/>
</dbReference>
<dbReference type="CDD" id="cd16536">
    <property type="entry name" value="RING-HC_RNF10"/>
    <property type="match status" value="1"/>
</dbReference>
<dbReference type="PROSITE" id="PS50089">
    <property type="entry name" value="ZF_RING_2"/>
    <property type="match status" value="1"/>
</dbReference>
<comment type="subcellular location">
    <subcellularLocation>
        <location evidence="1">Cytoplasm</location>
    </subcellularLocation>
</comment>
<keyword evidence="5" id="KW-0862">Zinc</keyword>
<dbReference type="OMA" id="PRWKKCP"/>
<dbReference type="InterPro" id="IPR018957">
    <property type="entry name" value="Znf_C3HC4_RING-type"/>
</dbReference>
<dbReference type="STRING" id="13706.A0A1X2H405"/>
<accession>A0A1X2H405</accession>
<feature type="region of interest" description="Disordered" evidence="7">
    <location>
        <begin position="423"/>
        <end position="458"/>
    </location>
</feature>
<evidence type="ECO:0000256" key="2">
    <source>
        <dbReference type="ARBA" id="ARBA00022490"/>
    </source>
</evidence>
<evidence type="ECO:0000313" key="10">
    <source>
        <dbReference type="Proteomes" id="UP000242180"/>
    </source>
</evidence>
<dbReference type="SMART" id="SM00184">
    <property type="entry name" value="RING"/>
    <property type="match status" value="1"/>
</dbReference>
<evidence type="ECO:0000259" key="8">
    <source>
        <dbReference type="PROSITE" id="PS50089"/>
    </source>
</evidence>
<dbReference type="PROSITE" id="PS00518">
    <property type="entry name" value="ZF_RING_1"/>
    <property type="match status" value="1"/>
</dbReference>
<evidence type="ECO:0000256" key="1">
    <source>
        <dbReference type="ARBA" id="ARBA00004496"/>
    </source>
</evidence>
<reference evidence="9 10" key="1">
    <citation type="submission" date="2016-07" db="EMBL/GenBank/DDBJ databases">
        <title>Pervasive Adenine N6-methylation of Active Genes in Fungi.</title>
        <authorList>
            <consortium name="DOE Joint Genome Institute"/>
            <person name="Mondo S.J."/>
            <person name="Dannebaum R.O."/>
            <person name="Kuo R.C."/>
            <person name="Labutti K."/>
            <person name="Haridas S."/>
            <person name="Kuo A."/>
            <person name="Salamov A."/>
            <person name="Ahrendt S.R."/>
            <person name="Lipzen A."/>
            <person name="Sullivan W."/>
            <person name="Andreopoulos W.B."/>
            <person name="Clum A."/>
            <person name="Lindquist E."/>
            <person name="Daum C."/>
            <person name="Ramamoorthy G.K."/>
            <person name="Gryganskyi A."/>
            <person name="Culley D."/>
            <person name="Magnuson J.K."/>
            <person name="James T.Y."/>
            <person name="O'Malley M.A."/>
            <person name="Stajich J.E."/>
            <person name="Spatafora J.W."/>
            <person name="Visel A."/>
            <person name="Grigoriev I.V."/>
        </authorList>
    </citation>
    <scope>NUCLEOTIDE SEQUENCE [LARGE SCALE GENOMIC DNA]</scope>
    <source>
        <strain evidence="9 10">NRRL 2496</strain>
    </source>
</reference>
<sequence length="573" mass="65083">MEKLNVNAPAFTPSPSADGSKTPPKSPPSHSHSNTPSNRPPRHNNRRSNPKPNYKKNQDRSASRPRESRQRPTTTNTIPPNAPAEPEPVADKKGRVSLNHLLNFRFPERHQTPITTVRKSGRKTTYQPYNKDRFVNANFRFILNPTQDYTIQLADPDAHFEWPAIEQILVADTLTCPICLCPPTAARITKCGHAFCLPCIRHYLQLSDRKWHKCPICWDAVYARDLKPVRTIAPFATNDARLSPGASVRMRLVERDSDATLAFPVSETWPLDPSRVERLLPTHEPLYAWHFMPNALHFARFMLATHDYLEAEYGRDQDELARALDDAKEWHLTSEIPFIEACVAEVQDALAQLQKTPLTSYEANLEMTALLFQADALSPTHKARESRPQAKVAAEKQRAPPVEMPEAYRQHHLRLTGEDHALQIDAPSSSNGNGTGKSNSNSNSNAAPSTTAEASKARSTRPATEFYFYQAADGQHIYLHPLDIKVLKHEYGDYQQFPHELSFVVENVEETTITEEVRKRFKYLGHLPLACDVTFIEIDLKKVVSDETLKTFSREYNFLWAIAFSLFMSFSFY</sequence>
<organism evidence="9 10">
    <name type="scientific">Syncephalastrum racemosum</name>
    <name type="common">Filamentous fungus</name>
    <dbReference type="NCBI Taxonomy" id="13706"/>
    <lineage>
        <taxon>Eukaryota</taxon>
        <taxon>Fungi</taxon>
        <taxon>Fungi incertae sedis</taxon>
        <taxon>Mucoromycota</taxon>
        <taxon>Mucoromycotina</taxon>
        <taxon>Mucoromycetes</taxon>
        <taxon>Mucorales</taxon>
        <taxon>Syncephalastraceae</taxon>
        <taxon>Syncephalastrum</taxon>
    </lineage>
</organism>
<feature type="compositionally biased region" description="Low complexity" evidence="7">
    <location>
        <begin position="20"/>
        <end position="37"/>
    </location>
</feature>
<keyword evidence="2" id="KW-0963">Cytoplasm</keyword>
<dbReference type="GO" id="GO:0008270">
    <property type="term" value="F:zinc ion binding"/>
    <property type="evidence" value="ECO:0007669"/>
    <property type="project" value="UniProtKB-KW"/>
</dbReference>
<dbReference type="GO" id="GO:0045944">
    <property type="term" value="P:positive regulation of transcription by RNA polymerase II"/>
    <property type="evidence" value="ECO:0007669"/>
    <property type="project" value="TreeGrafter"/>
</dbReference>
<dbReference type="InterPro" id="IPR013083">
    <property type="entry name" value="Znf_RING/FYVE/PHD"/>
</dbReference>
<evidence type="ECO:0000256" key="7">
    <source>
        <dbReference type="SAM" id="MobiDB-lite"/>
    </source>
</evidence>
<name>A0A1X2H405_SYNRA</name>
<feature type="compositionally biased region" description="Basic and acidic residues" evidence="7">
    <location>
        <begin position="382"/>
        <end position="398"/>
    </location>
</feature>
<gene>
    <name evidence="9" type="ORF">BCR43DRAFT_496379</name>
</gene>
<feature type="compositionally biased region" description="Basic residues" evidence="7">
    <location>
        <begin position="40"/>
        <end position="49"/>
    </location>
</feature>
<dbReference type="InterPro" id="IPR001841">
    <property type="entry name" value="Znf_RING"/>
</dbReference>
<dbReference type="SUPFAM" id="SSF57850">
    <property type="entry name" value="RING/U-box"/>
    <property type="match status" value="1"/>
</dbReference>
<keyword evidence="3" id="KW-0479">Metal-binding</keyword>
<dbReference type="Proteomes" id="UP000242180">
    <property type="component" value="Unassembled WGS sequence"/>
</dbReference>
<evidence type="ECO:0000313" key="9">
    <source>
        <dbReference type="EMBL" id="ORY93134.1"/>
    </source>
</evidence>
<dbReference type="GO" id="GO:0005737">
    <property type="term" value="C:cytoplasm"/>
    <property type="evidence" value="ECO:0007669"/>
    <property type="project" value="UniProtKB-SubCell"/>
</dbReference>
<evidence type="ECO:0000256" key="3">
    <source>
        <dbReference type="ARBA" id="ARBA00022723"/>
    </source>
</evidence>
<evidence type="ECO:0000256" key="6">
    <source>
        <dbReference type="PROSITE-ProRule" id="PRU00175"/>
    </source>
</evidence>
<feature type="region of interest" description="Disordered" evidence="7">
    <location>
        <begin position="1"/>
        <end position="91"/>
    </location>
</feature>
<evidence type="ECO:0000256" key="4">
    <source>
        <dbReference type="ARBA" id="ARBA00022771"/>
    </source>
</evidence>
<dbReference type="PANTHER" id="PTHR12983">
    <property type="entry name" value="RING FINGER 10 FAMILY MEMBER"/>
    <property type="match status" value="1"/>
</dbReference>
<dbReference type="EMBL" id="MCGN01000009">
    <property type="protein sequence ID" value="ORY93134.1"/>
    <property type="molecule type" value="Genomic_DNA"/>
</dbReference>
<feature type="region of interest" description="Disordered" evidence="7">
    <location>
        <begin position="380"/>
        <end position="403"/>
    </location>
</feature>
<dbReference type="PANTHER" id="PTHR12983:SF9">
    <property type="entry name" value="E3 UBIQUITIN-PROTEIN LIGASE RNF10"/>
    <property type="match status" value="1"/>
</dbReference>
<dbReference type="InterPro" id="IPR017907">
    <property type="entry name" value="Znf_RING_CS"/>
</dbReference>
<feature type="domain" description="RING-type" evidence="8">
    <location>
        <begin position="176"/>
        <end position="217"/>
    </location>
</feature>
<dbReference type="Pfam" id="PF00097">
    <property type="entry name" value="zf-C3HC4"/>
    <property type="match status" value="1"/>
</dbReference>
<keyword evidence="4 6" id="KW-0863">Zinc-finger</keyword>
<dbReference type="OrthoDB" id="302966at2759"/>
<dbReference type="Gene3D" id="3.30.40.10">
    <property type="entry name" value="Zinc/RING finger domain, C3HC4 (zinc finger)"/>
    <property type="match status" value="1"/>
</dbReference>